<evidence type="ECO:0000256" key="1">
    <source>
        <dbReference type="ARBA" id="ARBA00022475"/>
    </source>
</evidence>
<dbReference type="Gene3D" id="1.20.1300.10">
    <property type="entry name" value="Fumarate reductase/succinate dehydrogenase, transmembrane subunit"/>
    <property type="match status" value="1"/>
</dbReference>
<dbReference type="GO" id="GO:0016020">
    <property type="term" value="C:membrane"/>
    <property type="evidence" value="ECO:0007669"/>
    <property type="project" value="InterPro"/>
</dbReference>
<proteinExistence type="predicted"/>
<dbReference type="InterPro" id="IPR003510">
    <property type="entry name" value="Fumarate_red_C"/>
</dbReference>
<organism evidence="6 7">
    <name type="scientific">Endozoicomonas elysicola</name>
    <dbReference type="NCBI Taxonomy" id="305900"/>
    <lineage>
        <taxon>Bacteria</taxon>
        <taxon>Pseudomonadati</taxon>
        <taxon>Pseudomonadota</taxon>
        <taxon>Gammaproteobacteria</taxon>
        <taxon>Oceanospirillales</taxon>
        <taxon>Endozoicomonadaceae</taxon>
        <taxon>Endozoicomonas</taxon>
    </lineage>
</organism>
<keyword evidence="2 5" id="KW-0812">Transmembrane</keyword>
<keyword evidence="1" id="KW-1003">Cell membrane</keyword>
<reference evidence="6 7" key="1">
    <citation type="submission" date="2014-06" db="EMBL/GenBank/DDBJ databases">
        <title>Whole Genome Sequences of Three Symbiotic Endozoicomonas Bacteria.</title>
        <authorList>
            <person name="Neave M.J."/>
            <person name="Apprill A."/>
            <person name="Voolstra C.R."/>
        </authorList>
    </citation>
    <scope>NUCLEOTIDE SEQUENCE [LARGE SCALE GENOMIC DNA]</scope>
    <source>
        <strain evidence="6 7">DSM 22380</strain>
    </source>
</reference>
<dbReference type="AlphaFoldDB" id="A0A081K9J0"/>
<feature type="transmembrane region" description="Helical" evidence="5">
    <location>
        <begin position="110"/>
        <end position="129"/>
    </location>
</feature>
<dbReference type="InterPro" id="IPR034804">
    <property type="entry name" value="SQR/QFR_C/D"/>
</dbReference>
<evidence type="ECO:0008006" key="8">
    <source>
        <dbReference type="Google" id="ProtNLM"/>
    </source>
</evidence>
<dbReference type="EMBL" id="JOJP01000001">
    <property type="protein sequence ID" value="KEI70816.1"/>
    <property type="molecule type" value="Genomic_DNA"/>
</dbReference>
<sequence>MMSRRPYVRPMKRTWYMDHPYYRNYMIRESSCVVDGLYALNLFAGLVQLVRGEAAWNSWLALQANPLMILFSVVTLGLTIYHAVTYFEMTPRVLPQQIRKMVKDHVVNKLMYVGLAVCSAVILAASVFGL</sequence>
<evidence type="ECO:0000256" key="4">
    <source>
        <dbReference type="ARBA" id="ARBA00023136"/>
    </source>
</evidence>
<protein>
    <recommendedName>
        <fullName evidence="8">Fumarate reductase</fullName>
    </recommendedName>
</protein>
<dbReference type="PIRSF" id="PIRSF000180">
    <property type="entry name" value="FrdC"/>
    <property type="match status" value="1"/>
</dbReference>
<dbReference type="eggNOG" id="COG3029">
    <property type="taxonomic scope" value="Bacteria"/>
</dbReference>
<dbReference type="Proteomes" id="UP000027997">
    <property type="component" value="Unassembled WGS sequence"/>
</dbReference>
<comment type="caution">
    <text evidence="6">The sequence shown here is derived from an EMBL/GenBank/DDBJ whole genome shotgun (WGS) entry which is preliminary data.</text>
</comment>
<accession>A0A081K9J0</accession>
<keyword evidence="3 5" id="KW-1133">Transmembrane helix</keyword>
<evidence type="ECO:0000256" key="2">
    <source>
        <dbReference type="ARBA" id="ARBA00022692"/>
    </source>
</evidence>
<evidence type="ECO:0000256" key="3">
    <source>
        <dbReference type="ARBA" id="ARBA00022989"/>
    </source>
</evidence>
<dbReference type="STRING" id="305900.GV64_08705"/>
<evidence type="ECO:0000256" key="5">
    <source>
        <dbReference type="SAM" id="Phobius"/>
    </source>
</evidence>
<dbReference type="Pfam" id="PF02300">
    <property type="entry name" value="Fumarate_red_C"/>
    <property type="match status" value="1"/>
</dbReference>
<keyword evidence="7" id="KW-1185">Reference proteome</keyword>
<name>A0A081K9J0_9GAMM</name>
<keyword evidence="4 5" id="KW-0472">Membrane</keyword>
<evidence type="ECO:0000313" key="6">
    <source>
        <dbReference type="EMBL" id="KEI70816.1"/>
    </source>
</evidence>
<gene>
    <name evidence="6" type="ORF">GV64_08705</name>
</gene>
<dbReference type="SUPFAM" id="SSF81343">
    <property type="entry name" value="Fumarate reductase respiratory complex transmembrane subunits"/>
    <property type="match status" value="1"/>
</dbReference>
<feature type="transmembrane region" description="Helical" evidence="5">
    <location>
        <begin position="68"/>
        <end position="89"/>
    </location>
</feature>
<evidence type="ECO:0000313" key="7">
    <source>
        <dbReference type="Proteomes" id="UP000027997"/>
    </source>
</evidence>